<dbReference type="InterPro" id="IPR029044">
    <property type="entry name" value="Nucleotide-diphossugar_trans"/>
</dbReference>
<gene>
    <name evidence="5" type="ORF">QU605_12520</name>
</gene>
<name>A0ABT7WHB5_9FLAO</name>
<dbReference type="PANTHER" id="PTHR43630">
    <property type="entry name" value="POLY-BETA-1,6-N-ACETYL-D-GLUCOSAMINE SYNTHASE"/>
    <property type="match status" value="1"/>
</dbReference>
<dbReference type="Pfam" id="PF00535">
    <property type="entry name" value="Glycos_transf_2"/>
    <property type="match status" value="1"/>
</dbReference>
<comment type="caution">
    <text evidence="5">The sequence shown here is derived from an EMBL/GenBank/DDBJ whole genome shotgun (WGS) entry which is preliminary data.</text>
</comment>
<dbReference type="EMBL" id="JAUDUY010000007">
    <property type="protein sequence ID" value="MDM9632301.1"/>
    <property type="molecule type" value="Genomic_DNA"/>
</dbReference>
<dbReference type="Proteomes" id="UP001174839">
    <property type="component" value="Unassembled WGS sequence"/>
</dbReference>
<protein>
    <submittedName>
        <fullName evidence="5">Glycosyltransferase family 2 protein</fullName>
    </submittedName>
</protein>
<keyword evidence="6" id="KW-1185">Reference proteome</keyword>
<sequence>MKQETTRLLIVMPAHNEAENIISCLESFVQQTRTPDELRIVDDNSTDNTASLIAEFARAYPWIKLIRRTSSEAHIPGAKVIGAFTSGLGEDWDSFDFIGKFDADIILPPTYFEVLLNTLMKSPKVGVCSGLLYVQKQGGWVYEAIANTDHVRGPIKLYSRACFEAIGGLRPYIGWDSADVLLARYRGFEVVTLPELKVKHLRPTGTGYSAQNARFQGKALYHLNQGWLLSLIAASKMGIKRRKASLPWHAMKAYLQEFKQRAPRMLSQEEGRFARNYRWKQIFSRLF</sequence>
<evidence type="ECO:0000256" key="3">
    <source>
        <dbReference type="ARBA" id="ARBA00022679"/>
    </source>
</evidence>
<dbReference type="CDD" id="cd06423">
    <property type="entry name" value="CESA_like"/>
    <property type="match status" value="1"/>
</dbReference>
<proteinExistence type="inferred from homology"/>
<evidence type="ECO:0000256" key="2">
    <source>
        <dbReference type="ARBA" id="ARBA00022676"/>
    </source>
</evidence>
<evidence type="ECO:0000259" key="4">
    <source>
        <dbReference type="Pfam" id="PF00535"/>
    </source>
</evidence>
<organism evidence="5 6">
    <name type="scientific">Robiginitalea aurantiaca</name>
    <dbReference type="NCBI Taxonomy" id="3056915"/>
    <lineage>
        <taxon>Bacteria</taxon>
        <taxon>Pseudomonadati</taxon>
        <taxon>Bacteroidota</taxon>
        <taxon>Flavobacteriia</taxon>
        <taxon>Flavobacteriales</taxon>
        <taxon>Flavobacteriaceae</taxon>
        <taxon>Robiginitalea</taxon>
    </lineage>
</organism>
<evidence type="ECO:0000313" key="6">
    <source>
        <dbReference type="Proteomes" id="UP001174839"/>
    </source>
</evidence>
<keyword evidence="3" id="KW-0808">Transferase</keyword>
<dbReference type="InterPro" id="IPR001173">
    <property type="entry name" value="Glyco_trans_2-like"/>
</dbReference>
<evidence type="ECO:0000313" key="5">
    <source>
        <dbReference type="EMBL" id="MDM9632301.1"/>
    </source>
</evidence>
<dbReference type="PANTHER" id="PTHR43630:SF1">
    <property type="entry name" value="POLY-BETA-1,6-N-ACETYL-D-GLUCOSAMINE SYNTHASE"/>
    <property type="match status" value="1"/>
</dbReference>
<reference evidence="5" key="1">
    <citation type="submission" date="2023-06" db="EMBL/GenBank/DDBJ databases">
        <title>Robiginitalea aurantiacus sp. nov. and Algoriphagus sediminis sp. nov., isolated from coastal sediment.</title>
        <authorList>
            <person name="Zhou Z.Y."/>
            <person name="An J."/>
            <person name="Jia Y.W."/>
            <person name="Du Z.J."/>
        </authorList>
    </citation>
    <scope>NUCLEOTIDE SEQUENCE</scope>
    <source>
        <strain evidence="5">M39</strain>
    </source>
</reference>
<comment type="similarity">
    <text evidence="1">Belongs to the glycosyltransferase 2 family.</text>
</comment>
<accession>A0ABT7WHB5</accession>
<feature type="domain" description="Glycosyltransferase 2-like" evidence="4">
    <location>
        <begin position="10"/>
        <end position="143"/>
    </location>
</feature>
<keyword evidence="2" id="KW-0328">Glycosyltransferase</keyword>
<dbReference type="RefSeq" id="WP_289725666.1">
    <property type="nucleotide sequence ID" value="NZ_JAUDUY010000007.1"/>
</dbReference>
<dbReference type="SUPFAM" id="SSF53448">
    <property type="entry name" value="Nucleotide-diphospho-sugar transferases"/>
    <property type="match status" value="1"/>
</dbReference>
<dbReference type="Gene3D" id="3.90.550.10">
    <property type="entry name" value="Spore Coat Polysaccharide Biosynthesis Protein SpsA, Chain A"/>
    <property type="match status" value="1"/>
</dbReference>
<evidence type="ECO:0000256" key="1">
    <source>
        <dbReference type="ARBA" id="ARBA00006739"/>
    </source>
</evidence>